<dbReference type="PIRSF" id="PIRSF018005">
    <property type="entry name" value="UCP018005"/>
    <property type="match status" value="1"/>
</dbReference>
<gene>
    <name evidence="4" type="ORF">NUZ5A_51100</name>
</gene>
<dbReference type="InterPro" id="IPR029063">
    <property type="entry name" value="SAM-dependent_MTases_sf"/>
</dbReference>
<keyword evidence="1" id="KW-0489">Methyltransferase</keyword>
<dbReference type="GO" id="GO:0032259">
    <property type="term" value="P:methylation"/>
    <property type="evidence" value="ECO:0007669"/>
    <property type="project" value="UniProtKB-KW"/>
</dbReference>
<keyword evidence="2" id="KW-0808">Transferase</keyword>
<dbReference type="AlphaFoldDB" id="A0A812EXY9"/>
<dbReference type="EMBL" id="CAJNAQ010000005">
    <property type="protein sequence ID" value="CAE6501011.1"/>
    <property type="molecule type" value="Genomic_DNA"/>
</dbReference>
<protein>
    <recommendedName>
        <fullName evidence="3">Histidine-specific methyltransferase SAM-dependent domain-containing protein</fullName>
    </recommendedName>
</protein>
<evidence type="ECO:0000313" key="4">
    <source>
        <dbReference type="EMBL" id="CAE6501011.1"/>
    </source>
</evidence>
<dbReference type="Gene3D" id="3.40.50.150">
    <property type="entry name" value="Vaccinia Virus protein VP39"/>
    <property type="match status" value="1"/>
</dbReference>
<evidence type="ECO:0000256" key="1">
    <source>
        <dbReference type="ARBA" id="ARBA00022603"/>
    </source>
</evidence>
<name>A0A812EXY9_9ARCH</name>
<dbReference type="RefSeq" id="WP_205100425.1">
    <property type="nucleotide sequence ID" value="NZ_CAJNAQ010000005.1"/>
</dbReference>
<dbReference type="InterPro" id="IPR035094">
    <property type="entry name" value="EgtD"/>
</dbReference>
<dbReference type="Pfam" id="PF10017">
    <property type="entry name" value="Methyltransf_33"/>
    <property type="match status" value="1"/>
</dbReference>
<dbReference type="SUPFAM" id="SSF53335">
    <property type="entry name" value="S-adenosyl-L-methionine-dependent methyltransferases"/>
    <property type="match status" value="1"/>
</dbReference>
<evidence type="ECO:0000259" key="3">
    <source>
        <dbReference type="Pfam" id="PF10017"/>
    </source>
</evidence>
<dbReference type="InterPro" id="IPR017804">
    <property type="entry name" value="MeTrfase_EgtD-like"/>
</dbReference>
<evidence type="ECO:0000256" key="2">
    <source>
        <dbReference type="ARBA" id="ARBA00022679"/>
    </source>
</evidence>
<dbReference type="PANTHER" id="PTHR43397:SF1">
    <property type="entry name" value="ERGOTHIONEINE BIOSYNTHESIS PROTEIN 1"/>
    <property type="match status" value="1"/>
</dbReference>
<dbReference type="InterPro" id="IPR019257">
    <property type="entry name" value="MeTrfase_dom"/>
</dbReference>
<dbReference type="PANTHER" id="PTHR43397">
    <property type="entry name" value="ERGOTHIONEINE BIOSYNTHESIS PROTEIN 1"/>
    <property type="match status" value="1"/>
</dbReference>
<reference evidence="4" key="1">
    <citation type="submission" date="2021-02" db="EMBL/GenBank/DDBJ databases">
        <authorList>
            <person name="Han P."/>
        </authorList>
    </citation>
    <scope>NUCLEOTIDE SEQUENCE</scope>
    <source>
        <strain evidence="4">Candidatus Nitrosotenuis uzonensis 5A</strain>
    </source>
</reference>
<comment type="caution">
    <text evidence="4">The sequence shown here is derived from an EMBL/GenBank/DDBJ whole genome shotgun (WGS) entry which is preliminary data.</text>
</comment>
<proteinExistence type="predicted"/>
<dbReference type="GO" id="GO:0008168">
    <property type="term" value="F:methyltransferase activity"/>
    <property type="evidence" value="ECO:0007669"/>
    <property type="project" value="UniProtKB-KW"/>
</dbReference>
<dbReference type="InterPro" id="IPR051128">
    <property type="entry name" value="EgtD_Methyltrsf_superfamily"/>
</dbReference>
<dbReference type="Proteomes" id="UP000655759">
    <property type="component" value="Unassembled WGS sequence"/>
</dbReference>
<evidence type="ECO:0000313" key="5">
    <source>
        <dbReference type="Proteomes" id="UP000655759"/>
    </source>
</evidence>
<accession>A0A812EXY9</accession>
<sequence length="339" mass="39129">MKSHLNSNYVKTVVSSNCCLIKSQNKKEQDFAKDVAYGLTRKNKFIPSKYFYDKTGSELFDQICSLPEYYLTRKEIEILSSIKQELSKYLVENYAVVELGSGSAIKTRHLFEMLSKNQEKIEYYPIDISSIVKESSQRLQNEFDNLQITGIVDQYESGLDLVKDIDENKIIAFFGSSIGNFDQQSMLDFLSKIRNGMKPGDLFLLGMDLVKNKEILEAAYNDSKGTTQDFNLNLLQRINSELGGDFDVSKFEHIASYNSKEKRVEMHLRSKIKQQIFISEIGLSVNLEEDDRIRTEYSHKYTLSQIKKIAKRTGFNITKIWRDKQNYFALVLFSISKTA</sequence>
<dbReference type="NCBIfam" id="TIGR03438">
    <property type="entry name" value="egtD_ergothio"/>
    <property type="match status" value="1"/>
</dbReference>
<organism evidence="4 5">
    <name type="scientific">Candidatus Nitrosotenuis uzonensis</name>
    <dbReference type="NCBI Taxonomy" id="1407055"/>
    <lineage>
        <taxon>Archaea</taxon>
        <taxon>Nitrososphaerota</taxon>
        <taxon>Candidatus Nitrosotenuis</taxon>
    </lineage>
</organism>
<feature type="domain" description="Histidine-specific methyltransferase SAM-dependent" evidence="3">
    <location>
        <begin position="31"/>
        <end position="333"/>
    </location>
</feature>